<dbReference type="InterPro" id="IPR058502">
    <property type="entry name" value="PLL-like_beta-prop"/>
</dbReference>
<feature type="domain" description="PLL-like beta propeller" evidence="2">
    <location>
        <begin position="34"/>
        <end position="137"/>
    </location>
</feature>
<evidence type="ECO:0000259" key="2">
    <source>
        <dbReference type="Pfam" id="PF26607"/>
    </source>
</evidence>
<comment type="caution">
    <text evidence="3">The sequence shown here is derived from an EMBL/GenBank/DDBJ whole genome shotgun (WGS) entry which is preliminary data.</text>
</comment>
<evidence type="ECO:0000313" key="4">
    <source>
        <dbReference type="Proteomes" id="UP000612282"/>
    </source>
</evidence>
<accession>A0ABQ3XEV7</accession>
<protein>
    <recommendedName>
        <fullName evidence="2">PLL-like beta propeller domain-containing protein</fullName>
    </recommendedName>
</protein>
<evidence type="ECO:0000313" key="3">
    <source>
        <dbReference type="EMBL" id="GID57034.1"/>
    </source>
</evidence>
<dbReference type="Pfam" id="PF26607">
    <property type="entry name" value="DUF8189"/>
    <property type="match status" value="1"/>
</dbReference>
<gene>
    <name evidence="3" type="ORF">Aco03nite_054380</name>
</gene>
<keyword evidence="1" id="KW-0732">Signal</keyword>
<dbReference type="RefSeq" id="WP_203799193.1">
    <property type="nucleotide sequence ID" value="NZ_BAAAQE010000094.1"/>
</dbReference>
<dbReference type="Proteomes" id="UP000612282">
    <property type="component" value="Unassembled WGS sequence"/>
</dbReference>
<organism evidence="3 4">
    <name type="scientific">Actinoplanes couchii</name>
    <dbReference type="NCBI Taxonomy" id="403638"/>
    <lineage>
        <taxon>Bacteria</taxon>
        <taxon>Bacillati</taxon>
        <taxon>Actinomycetota</taxon>
        <taxon>Actinomycetes</taxon>
        <taxon>Micromonosporales</taxon>
        <taxon>Micromonosporaceae</taxon>
        <taxon>Actinoplanes</taxon>
    </lineage>
</organism>
<feature type="signal peptide" evidence="1">
    <location>
        <begin position="1"/>
        <end position="21"/>
    </location>
</feature>
<feature type="chain" id="PRO_5046849954" description="PLL-like beta propeller domain-containing protein" evidence="1">
    <location>
        <begin position="22"/>
        <end position="139"/>
    </location>
</feature>
<evidence type="ECO:0000256" key="1">
    <source>
        <dbReference type="SAM" id="SignalP"/>
    </source>
</evidence>
<sequence length="139" mass="14723">MKRFIKLVAASAMAMAMAAVALPGSPANAAAAAAEATCHHATLGGTYICDYGVATATLADGRKQVFVVGPNHAVYSRWQLGGGTWNDAWYNMEGSVWSPVVVKHNNTNHILIEATGSNGYRYSRHRNGTTGAWGAWSLV</sequence>
<keyword evidence="4" id="KW-1185">Reference proteome</keyword>
<dbReference type="EMBL" id="BOMG01000064">
    <property type="protein sequence ID" value="GID57034.1"/>
    <property type="molecule type" value="Genomic_DNA"/>
</dbReference>
<proteinExistence type="predicted"/>
<name>A0ABQ3XEV7_9ACTN</name>
<dbReference type="SUPFAM" id="SSF89372">
    <property type="entry name" value="Fucose-specific lectin"/>
    <property type="match status" value="1"/>
</dbReference>
<reference evidence="3 4" key="1">
    <citation type="submission" date="2021-01" db="EMBL/GenBank/DDBJ databases">
        <title>Whole genome shotgun sequence of Actinoplanes couchii NBRC 106145.</title>
        <authorList>
            <person name="Komaki H."/>
            <person name="Tamura T."/>
        </authorList>
    </citation>
    <scope>NUCLEOTIDE SEQUENCE [LARGE SCALE GENOMIC DNA]</scope>
    <source>
        <strain evidence="3 4">NBRC 106145</strain>
    </source>
</reference>